<keyword evidence="2" id="KW-1185">Reference proteome</keyword>
<evidence type="ECO:0000313" key="1">
    <source>
        <dbReference type="EMBL" id="GJS64467.1"/>
    </source>
</evidence>
<organism evidence="1 2">
    <name type="scientific">Tanacetum coccineum</name>
    <dbReference type="NCBI Taxonomy" id="301880"/>
    <lineage>
        <taxon>Eukaryota</taxon>
        <taxon>Viridiplantae</taxon>
        <taxon>Streptophyta</taxon>
        <taxon>Embryophyta</taxon>
        <taxon>Tracheophyta</taxon>
        <taxon>Spermatophyta</taxon>
        <taxon>Magnoliopsida</taxon>
        <taxon>eudicotyledons</taxon>
        <taxon>Gunneridae</taxon>
        <taxon>Pentapetalae</taxon>
        <taxon>asterids</taxon>
        <taxon>campanulids</taxon>
        <taxon>Asterales</taxon>
        <taxon>Asteraceae</taxon>
        <taxon>Asteroideae</taxon>
        <taxon>Anthemideae</taxon>
        <taxon>Anthemidinae</taxon>
        <taxon>Tanacetum</taxon>
    </lineage>
</organism>
<dbReference type="EMBL" id="BQNB010009507">
    <property type="protein sequence ID" value="GJS64467.1"/>
    <property type="molecule type" value="Genomic_DNA"/>
</dbReference>
<gene>
    <name evidence="1" type="ORF">Tco_0679031</name>
</gene>
<evidence type="ECO:0000313" key="2">
    <source>
        <dbReference type="Proteomes" id="UP001151760"/>
    </source>
</evidence>
<proteinExistence type="predicted"/>
<name>A0ABQ4XI65_9ASTR</name>
<protein>
    <submittedName>
        <fullName evidence="1">Uncharacterized protein</fullName>
    </submittedName>
</protein>
<sequence>MESYNDMKNEKCYRSNIDRPELAFEQRAHADPVRASLLQTALDTADGVHRDKPLYKVRDTVYKTRHPEIRDVRLKSSHWCSSARYTDGTKGINVLEVHRPTVPLGNRNQTPLILSESVCLSSSMILQAIDDAESHSLKGANEFHEGSTDVWRDCGNVEQHALVMRPYVSSVCVVVYVSRYWIVGLSDQADKRCISCVLLSASLNAKMVCSLTDRSTFACFNLRVHSSVDNLGRISSMWNSFRECSNRSEDQRVMPFAISSVMSNEVCRRSIAKRQHFGNLNKYAVDSSASRGLSSYALHRADFVFTRCVLRYKQRPGAFLHDGGEKLGLRSVAACRQVQHLIKSIWNSTCRVGGSPEEKSDISFPSKGIYGNVSSQSTVGKCDLCLLFLIRAECDAALETKPIVYIDSVTVCPQSRIAHERLGLPHVYDHIEASRMVDVEKRKNSISCDLSVVAGVEFAVTLLQVRYNLELCTCRCGCYLLSAHSSRSVDVTTSDSLFGTLGGGGRVRWFRSLQTLVSSLVGLSVLLTSWLHVTSYCTATVLRDLWWWKGYTRITYQLVCASKLGRGSSLEGEWRCPRAEHSVTSLRIACRGLYLCDFVAKFERSRSLVGTSWVQDYNDTCMKSRRLERSRLSCVFIFIADSIPHSTCCPEFGSFLDRSTLSERSQFDYRVADCSIKEMLYSV</sequence>
<reference evidence="1" key="1">
    <citation type="journal article" date="2022" name="Int. J. Mol. Sci.">
        <title>Draft Genome of Tanacetum Coccineum: Genomic Comparison of Closely Related Tanacetum-Family Plants.</title>
        <authorList>
            <person name="Yamashiro T."/>
            <person name="Shiraishi A."/>
            <person name="Nakayama K."/>
            <person name="Satake H."/>
        </authorList>
    </citation>
    <scope>NUCLEOTIDE SEQUENCE</scope>
</reference>
<dbReference type="Proteomes" id="UP001151760">
    <property type="component" value="Unassembled WGS sequence"/>
</dbReference>
<accession>A0ABQ4XI65</accession>
<reference evidence="1" key="2">
    <citation type="submission" date="2022-01" db="EMBL/GenBank/DDBJ databases">
        <authorList>
            <person name="Yamashiro T."/>
            <person name="Shiraishi A."/>
            <person name="Satake H."/>
            <person name="Nakayama K."/>
        </authorList>
    </citation>
    <scope>NUCLEOTIDE SEQUENCE</scope>
</reference>
<comment type="caution">
    <text evidence="1">The sequence shown here is derived from an EMBL/GenBank/DDBJ whole genome shotgun (WGS) entry which is preliminary data.</text>
</comment>